<dbReference type="InParanoid" id="A0A2J6TB73"/>
<keyword evidence="4" id="KW-1185">Reference proteome</keyword>
<dbReference type="InterPro" id="IPR021842">
    <property type="entry name" value="DUF3435"/>
</dbReference>
<evidence type="ECO:0000256" key="1">
    <source>
        <dbReference type="SAM" id="Coils"/>
    </source>
</evidence>
<feature type="region of interest" description="Disordered" evidence="2">
    <location>
        <begin position="240"/>
        <end position="351"/>
    </location>
</feature>
<feature type="coiled-coil region" evidence="1">
    <location>
        <begin position="647"/>
        <end position="674"/>
    </location>
</feature>
<feature type="compositionally biased region" description="Acidic residues" evidence="2">
    <location>
        <begin position="280"/>
        <end position="291"/>
    </location>
</feature>
<protein>
    <recommendedName>
        <fullName evidence="5">FluG domain-containing protein</fullName>
    </recommendedName>
</protein>
<dbReference type="Pfam" id="PF11917">
    <property type="entry name" value="DUF3435"/>
    <property type="match status" value="1"/>
</dbReference>
<organism evidence="3 4">
    <name type="scientific">Hyaloscypha bicolor E</name>
    <dbReference type="NCBI Taxonomy" id="1095630"/>
    <lineage>
        <taxon>Eukaryota</taxon>
        <taxon>Fungi</taxon>
        <taxon>Dikarya</taxon>
        <taxon>Ascomycota</taxon>
        <taxon>Pezizomycotina</taxon>
        <taxon>Leotiomycetes</taxon>
        <taxon>Helotiales</taxon>
        <taxon>Hyaloscyphaceae</taxon>
        <taxon>Hyaloscypha</taxon>
        <taxon>Hyaloscypha bicolor</taxon>
    </lineage>
</organism>
<proteinExistence type="predicted"/>
<feature type="compositionally biased region" description="Pro residues" evidence="2">
    <location>
        <begin position="781"/>
        <end position="790"/>
    </location>
</feature>
<dbReference type="EMBL" id="KZ613791">
    <property type="protein sequence ID" value="PMD60277.1"/>
    <property type="molecule type" value="Genomic_DNA"/>
</dbReference>
<evidence type="ECO:0000256" key="2">
    <source>
        <dbReference type="SAM" id="MobiDB-lite"/>
    </source>
</evidence>
<dbReference type="PANTHER" id="PTHR37535">
    <property type="entry name" value="FLUG DOMAIN PROTEIN"/>
    <property type="match status" value="1"/>
</dbReference>
<evidence type="ECO:0008006" key="5">
    <source>
        <dbReference type="Google" id="ProtNLM"/>
    </source>
</evidence>
<feature type="region of interest" description="Disordered" evidence="2">
    <location>
        <begin position="759"/>
        <end position="790"/>
    </location>
</feature>
<dbReference type="RefSeq" id="XP_024737181.1">
    <property type="nucleotide sequence ID" value="XM_024883095.1"/>
</dbReference>
<evidence type="ECO:0000313" key="3">
    <source>
        <dbReference type="EMBL" id="PMD60277.1"/>
    </source>
</evidence>
<dbReference type="STRING" id="1095630.A0A2J6TB73"/>
<dbReference type="PANTHER" id="PTHR37535:SF4">
    <property type="entry name" value="FLUG DOMAIN-CONTAINING PROTEIN"/>
    <property type="match status" value="1"/>
</dbReference>
<dbReference type="AlphaFoldDB" id="A0A2J6TB73"/>
<feature type="compositionally biased region" description="Polar residues" evidence="2">
    <location>
        <begin position="332"/>
        <end position="344"/>
    </location>
</feature>
<keyword evidence="1" id="KW-0175">Coiled coil</keyword>
<dbReference type="OrthoDB" id="4485682at2759"/>
<reference evidence="3 4" key="1">
    <citation type="submission" date="2016-04" db="EMBL/GenBank/DDBJ databases">
        <title>A degradative enzymes factory behind the ericoid mycorrhizal symbiosis.</title>
        <authorList>
            <consortium name="DOE Joint Genome Institute"/>
            <person name="Martino E."/>
            <person name="Morin E."/>
            <person name="Grelet G."/>
            <person name="Kuo A."/>
            <person name="Kohler A."/>
            <person name="Daghino S."/>
            <person name="Barry K."/>
            <person name="Choi C."/>
            <person name="Cichocki N."/>
            <person name="Clum A."/>
            <person name="Copeland A."/>
            <person name="Hainaut M."/>
            <person name="Haridas S."/>
            <person name="Labutti K."/>
            <person name="Lindquist E."/>
            <person name="Lipzen A."/>
            <person name="Khouja H.-R."/>
            <person name="Murat C."/>
            <person name="Ohm R."/>
            <person name="Olson A."/>
            <person name="Spatafora J."/>
            <person name="Veneault-Fourrey C."/>
            <person name="Henrissat B."/>
            <person name="Grigoriev I."/>
            <person name="Martin F."/>
            <person name="Perotto S."/>
        </authorList>
    </citation>
    <scope>NUCLEOTIDE SEQUENCE [LARGE SCALE GENOMIC DNA]</scope>
    <source>
        <strain evidence="3 4">E</strain>
    </source>
</reference>
<accession>A0A2J6TB73</accession>
<dbReference type="Proteomes" id="UP000235371">
    <property type="component" value="Unassembled WGS sequence"/>
</dbReference>
<sequence>MAPMIPIRAEETLKTIEDVLERRRDTSRILKEKEKQMLSGEDYQRMEVDLNKKQFLQPLDSDNTKANVYYIRQKFIRYCDHRRLGHWRTAILGQNCNKGRMMSFLHWICETYLAKKRKKGKRKSVNQYWRDFKMLYRRINGAFVDANDSNEVVKVCSPLPTVLFYRMLILRAKYINGTLKVRFELDTTSKSKPVAGPDDLLLLLVQHWARDEHVFPTEDDRHDVATILLFQSYTGGRPAEFVHSSKGKASEDPLGEAEETIEHRRPREEGDTHDAKGADADDGLEYDDDSDAAGGGPEYDDDILFDSDDDETADEDGLSDEGTDESAGRDSGYSSDGTDVAMTQDTDDCCPVKVDGAGRSVRQNRDAGEAVRRCKALCYEDICLWIVKNPKKGERDLLAMEVHLRHHKGVDNKPKPTTFLFRENPLPILCPISHILTRAIRDDAIFVDGYTSAEPFFATNLGGQRMRAMKVHWKPEWLTRPVFRRSVRTVTWVKSQTEPMTYATYCSYIDRLGKDTGFEDKLTTYCFRRGTANAIDGVASDAVRDQVMRHDPFTGVFNGAYINHTVRFNVQDAFLESDISDDGLTRAFTHMSIRCNPGAPKEVPNGVMERLFAADPEIADLECRFKALATEIKWDYKFIKRAPKEKRKEYEDLRKQLTNAKKSLRTEIEEAYRKDYFFQIHNEMMKRQLQRHLDKTAVEEDPEDAKDVEPIIEHQLEERTRLQEVLCDLSKDLSPQAIVARKVTAINLMIALASRQEFQTRKPRSAPASKDLVKRGSPAAAPAPAPFPPPDEFPVVCKKTQCIICIGNERLPYKQRMRTFNRVSHMWDHVEDVHLRHAPAEQRIICDHPVCKAEGLVLNNVMHFKNHVATVHKIDLRPKVFPY</sequence>
<evidence type="ECO:0000313" key="4">
    <source>
        <dbReference type="Proteomes" id="UP000235371"/>
    </source>
</evidence>
<name>A0A2J6TB73_9HELO</name>
<feature type="compositionally biased region" description="Acidic residues" evidence="2">
    <location>
        <begin position="298"/>
        <end position="324"/>
    </location>
</feature>
<gene>
    <name evidence="3" type="ORF">K444DRAFT_629664</name>
</gene>
<dbReference type="GeneID" id="36591172"/>
<feature type="compositionally biased region" description="Basic and acidic residues" evidence="2">
    <location>
        <begin position="260"/>
        <end position="279"/>
    </location>
</feature>